<organism evidence="5 6">
    <name type="scientific">Stylophora pistillata</name>
    <name type="common">Smooth cauliflower coral</name>
    <dbReference type="NCBI Taxonomy" id="50429"/>
    <lineage>
        <taxon>Eukaryota</taxon>
        <taxon>Metazoa</taxon>
        <taxon>Cnidaria</taxon>
        <taxon>Anthozoa</taxon>
        <taxon>Hexacorallia</taxon>
        <taxon>Scleractinia</taxon>
        <taxon>Astrocoeniina</taxon>
        <taxon>Pocilloporidae</taxon>
        <taxon>Stylophora</taxon>
    </lineage>
</organism>
<dbReference type="InterPro" id="IPR038389">
    <property type="entry name" value="PSMG2_sf"/>
</dbReference>
<dbReference type="STRING" id="50429.A0A2B4SU07"/>
<feature type="coiled-coil region" evidence="4">
    <location>
        <begin position="15"/>
        <end position="42"/>
    </location>
</feature>
<dbReference type="Pfam" id="PF16094">
    <property type="entry name" value="PAC1"/>
    <property type="match status" value="1"/>
</dbReference>
<evidence type="ECO:0000256" key="1">
    <source>
        <dbReference type="ARBA" id="ARBA00005261"/>
    </source>
</evidence>
<keyword evidence="5" id="KW-0647">Proteasome</keyword>
<dbReference type="AlphaFoldDB" id="A0A2B4SU07"/>
<dbReference type="GO" id="GO:0000502">
    <property type="term" value="C:proteasome complex"/>
    <property type="evidence" value="ECO:0007669"/>
    <property type="project" value="UniProtKB-KW"/>
</dbReference>
<gene>
    <name evidence="5" type="primary">psmg1</name>
    <name evidence="5" type="ORF">AWC38_SpisGene962</name>
</gene>
<dbReference type="PANTHER" id="PTHR15069:SF1">
    <property type="entry name" value="PROTEASOME ASSEMBLY CHAPERONE 1"/>
    <property type="match status" value="1"/>
</dbReference>
<dbReference type="GO" id="GO:0005783">
    <property type="term" value="C:endoplasmic reticulum"/>
    <property type="evidence" value="ECO:0007669"/>
    <property type="project" value="InterPro"/>
</dbReference>
<comment type="similarity">
    <text evidence="1">Belongs to the PSMG1 family.</text>
</comment>
<dbReference type="GO" id="GO:0070628">
    <property type="term" value="F:proteasome binding"/>
    <property type="evidence" value="ECO:0007669"/>
    <property type="project" value="TreeGrafter"/>
</dbReference>
<evidence type="ECO:0000313" key="6">
    <source>
        <dbReference type="Proteomes" id="UP000225706"/>
    </source>
</evidence>
<reference evidence="6" key="1">
    <citation type="journal article" date="2017" name="bioRxiv">
        <title>Comparative analysis of the genomes of Stylophora pistillata and Acropora digitifera provides evidence for extensive differences between species of corals.</title>
        <authorList>
            <person name="Voolstra C.R."/>
            <person name="Li Y."/>
            <person name="Liew Y.J."/>
            <person name="Baumgarten S."/>
            <person name="Zoccola D."/>
            <person name="Flot J.-F."/>
            <person name="Tambutte S."/>
            <person name="Allemand D."/>
            <person name="Aranda M."/>
        </authorList>
    </citation>
    <scope>NUCLEOTIDE SEQUENCE [LARGE SCALE GENOMIC DNA]</scope>
</reference>
<keyword evidence="3" id="KW-0143">Chaperone</keyword>
<dbReference type="PANTHER" id="PTHR15069">
    <property type="entry name" value="PROTEASOME ASSEMBLY CHAPERONE 1"/>
    <property type="match status" value="1"/>
</dbReference>
<dbReference type="Proteomes" id="UP000225706">
    <property type="component" value="Unassembled WGS sequence"/>
</dbReference>
<dbReference type="Gene3D" id="3.40.50.10900">
    <property type="entry name" value="PAC-like subunit"/>
    <property type="match status" value="1"/>
</dbReference>
<dbReference type="OrthoDB" id="17536at2759"/>
<comment type="caution">
    <text evidence="5">The sequence shown here is derived from an EMBL/GenBank/DDBJ whole genome shotgun (WGS) entry which is preliminary data.</text>
</comment>
<keyword evidence="6" id="KW-1185">Reference proteome</keyword>
<dbReference type="EMBL" id="LSMT01000006">
    <property type="protein sequence ID" value="PFX34164.1"/>
    <property type="molecule type" value="Genomic_DNA"/>
</dbReference>
<keyword evidence="4" id="KW-0175">Coiled coil</keyword>
<name>A0A2B4SU07_STYPI</name>
<evidence type="ECO:0000256" key="3">
    <source>
        <dbReference type="ARBA" id="ARBA00023186"/>
    </source>
</evidence>
<dbReference type="InterPro" id="IPR016565">
    <property type="entry name" value="Proteasome_assmbl_chp_1"/>
</dbReference>
<proteinExistence type="inferred from homology"/>
<protein>
    <recommendedName>
        <fullName evidence="2">Proteasome assembly chaperone 1</fullName>
    </recommendedName>
</protein>
<dbReference type="GO" id="GO:0080129">
    <property type="term" value="P:proteasome core complex assembly"/>
    <property type="evidence" value="ECO:0007669"/>
    <property type="project" value="TreeGrafter"/>
</dbReference>
<accession>A0A2B4SU07</accession>
<evidence type="ECO:0000313" key="5">
    <source>
        <dbReference type="EMBL" id="PFX34164.1"/>
    </source>
</evidence>
<evidence type="ECO:0000256" key="2">
    <source>
        <dbReference type="ARBA" id="ARBA00019180"/>
    </source>
</evidence>
<sequence>MAAAFGVWEVKFPSSRAVYDEEDDEEEELSTLENESESAEFHWRPWDVDQKPLPSHCSLLVLAIGEVAATFVEAHYLSAGSEIVAYISSKKSDEIDFKKFCSPLKSGETSCLYRLTTQHDDDSAVLCQCPTPVPQEKAFHWTEKLLENLKPSKVVILSSAPACDYHTNTPENLKSDFVKVLKTDSWLEKFSQKDCSFLETPNIISGVAASVLQYCQIHNLAAALFVCFMESSCVDSQSVETFKFLLNSPPLNCLRQASGEQVTKVLKSLRSGKLIEMNMYM</sequence>
<evidence type="ECO:0000256" key="4">
    <source>
        <dbReference type="SAM" id="Coils"/>
    </source>
</evidence>